<dbReference type="PROSITE" id="PS51257">
    <property type="entry name" value="PROKAR_LIPOPROTEIN"/>
    <property type="match status" value="1"/>
</dbReference>
<reference evidence="8" key="1">
    <citation type="submission" date="2016-11" db="EMBL/GenBank/DDBJ databases">
        <authorList>
            <person name="Varghese N."/>
            <person name="Submissions S."/>
        </authorList>
    </citation>
    <scope>NUCLEOTIDE SEQUENCE [LARGE SCALE GENOMIC DNA]</scope>
    <source>
        <strain evidence="8">DSM 26134</strain>
    </source>
</reference>
<dbReference type="Gene3D" id="2.40.420.20">
    <property type="match status" value="1"/>
</dbReference>
<dbReference type="InterPro" id="IPR058792">
    <property type="entry name" value="Beta-barrel_RND_2"/>
</dbReference>
<comment type="similarity">
    <text evidence="1">Belongs to the membrane fusion protein (MFP) (TC 8.A.1) family.</text>
</comment>
<evidence type="ECO:0000259" key="5">
    <source>
        <dbReference type="Pfam" id="PF25967"/>
    </source>
</evidence>
<dbReference type="GO" id="GO:0015562">
    <property type="term" value="F:efflux transmembrane transporter activity"/>
    <property type="evidence" value="ECO:0007669"/>
    <property type="project" value="TreeGrafter"/>
</dbReference>
<dbReference type="InterPro" id="IPR006143">
    <property type="entry name" value="RND_pump_MFP"/>
</dbReference>
<dbReference type="PANTHER" id="PTHR30469:SF15">
    <property type="entry name" value="HLYD FAMILY OF SECRETION PROTEINS"/>
    <property type="match status" value="1"/>
</dbReference>
<gene>
    <name evidence="7" type="ORF">SAMN04488028_101796</name>
</gene>
<keyword evidence="2" id="KW-0175">Coiled coil</keyword>
<dbReference type="RefSeq" id="WP_073120579.1">
    <property type="nucleotide sequence ID" value="NZ_FRAA01000001.1"/>
</dbReference>
<feature type="coiled-coil region" evidence="2">
    <location>
        <begin position="32"/>
        <end position="59"/>
    </location>
</feature>
<dbReference type="Proteomes" id="UP000184474">
    <property type="component" value="Unassembled WGS sequence"/>
</dbReference>
<proteinExistence type="inferred from homology"/>
<dbReference type="EMBL" id="FRAA01000001">
    <property type="protein sequence ID" value="SHJ65341.1"/>
    <property type="molecule type" value="Genomic_DNA"/>
</dbReference>
<feature type="domain" description="CzcB-like barrel-sandwich hybrid" evidence="6">
    <location>
        <begin position="97"/>
        <end position="201"/>
    </location>
</feature>
<dbReference type="InterPro" id="IPR058627">
    <property type="entry name" value="MdtA-like_C"/>
</dbReference>
<feature type="domain" description="CusB-like beta-barrel" evidence="4">
    <location>
        <begin position="232"/>
        <end position="304"/>
    </location>
</feature>
<evidence type="ECO:0000259" key="4">
    <source>
        <dbReference type="Pfam" id="PF25954"/>
    </source>
</evidence>
<sequence>MKNTVLILTVLFLVVGCGKNQSVSDLIEDADVEKIRERKNELSLKQKEIEAEIALLDEAIMGQSEEKYSLITTLQAKQQEFVHYVELRGDVATKKNVLIYPEVSGVLLKVYVEEGQSVKKGQLLATIDNGGAASQLQQMKTQLELSRTTYERQKRLWEQKIGTEIQYLQAESNYEAQKKSVEQMQSQLGKFRITAPFSGLIDDVIKDEGTVVAPTGPGSEVFRIINLSEMRIEVPVPENFIASIHSGTKVIVYFPVLDETVESTVKQTGNFINPNNRSFNVEIPVPNDKKSIKPNMTAQVRINDYSSPEAILIAQSVISENAEGEQYVYVATDITKENVAVAQKRIITTGKTQGDDVEILSGIKAGENIIQEGARSVKDGQKVKILTR</sequence>
<dbReference type="STRING" id="156994.SAMN04488028_101796"/>
<evidence type="ECO:0000259" key="6">
    <source>
        <dbReference type="Pfam" id="PF25973"/>
    </source>
</evidence>
<accession>A0A1M6L290</accession>
<dbReference type="Gene3D" id="2.40.50.100">
    <property type="match status" value="1"/>
</dbReference>
<dbReference type="Gene3D" id="1.10.287.470">
    <property type="entry name" value="Helix hairpin bin"/>
    <property type="match status" value="1"/>
</dbReference>
<dbReference type="InterPro" id="IPR058647">
    <property type="entry name" value="BSH_CzcB-like"/>
</dbReference>
<dbReference type="Pfam" id="PF25893">
    <property type="entry name" value="HH_CzcB"/>
    <property type="match status" value="1"/>
</dbReference>
<evidence type="ECO:0000313" key="7">
    <source>
        <dbReference type="EMBL" id="SHJ65341.1"/>
    </source>
</evidence>
<evidence type="ECO:0000313" key="8">
    <source>
        <dbReference type="Proteomes" id="UP000184474"/>
    </source>
</evidence>
<dbReference type="NCBIfam" id="TIGR01730">
    <property type="entry name" value="RND_mfp"/>
    <property type="match status" value="1"/>
</dbReference>
<feature type="domain" description="CzcB-like alpha-helical hairpin" evidence="3">
    <location>
        <begin position="132"/>
        <end position="188"/>
    </location>
</feature>
<dbReference type="InterPro" id="IPR058648">
    <property type="entry name" value="HH_CzcB-like"/>
</dbReference>
<name>A0A1M6L290_REIAG</name>
<dbReference type="Pfam" id="PF25954">
    <property type="entry name" value="Beta-barrel_RND_2"/>
    <property type="match status" value="1"/>
</dbReference>
<dbReference type="GO" id="GO:1990281">
    <property type="term" value="C:efflux pump complex"/>
    <property type="evidence" value="ECO:0007669"/>
    <property type="project" value="TreeGrafter"/>
</dbReference>
<keyword evidence="8" id="KW-1185">Reference proteome</keyword>
<dbReference type="Gene3D" id="2.40.30.170">
    <property type="match status" value="1"/>
</dbReference>
<dbReference type="AlphaFoldDB" id="A0A1M6L290"/>
<evidence type="ECO:0000256" key="1">
    <source>
        <dbReference type="ARBA" id="ARBA00009477"/>
    </source>
</evidence>
<dbReference type="PANTHER" id="PTHR30469">
    <property type="entry name" value="MULTIDRUG RESISTANCE PROTEIN MDTA"/>
    <property type="match status" value="1"/>
</dbReference>
<protein>
    <submittedName>
        <fullName evidence="7">RND family efflux transporter, MFP subunit</fullName>
    </submittedName>
</protein>
<evidence type="ECO:0000259" key="3">
    <source>
        <dbReference type="Pfam" id="PF25893"/>
    </source>
</evidence>
<evidence type="ECO:0000256" key="2">
    <source>
        <dbReference type="SAM" id="Coils"/>
    </source>
</evidence>
<feature type="coiled-coil region" evidence="2">
    <location>
        <begin position="133"/>
        <end position="187"/>
    </location>
</feature>
<dbReference type="Pfam" id="PF25973">
    <property type="entry name" value="BSH_CzcB"/>
    <property type="match status" value="1"/>
</dbReference>
<organism evidence="7 8">
    <name type="scientific">Reichenbachiella agariperforans</name>
    <dbReference type="NCBI Taxonomy" id="156994"/>
    <lineage>
        <taxon>Bacteria</taxon>
        <taxon>Pseudomonadati</taxon>
        <taxon>Bacteroidota</taxon>
        <taxon>Cytophagia</taxon>
        <taxon>Cytophagales</taxon>
        <taxon>Reichenbachiellaceae</taxon>
        <taxon>Reichenbachiella</taxon>
    </lineage>
</organism>
<dbReference type="SUPFAM" id="SSF111369">
    <property type="entry name" value="HlyD-like secretion proteins"/>
    <property type="match status" value="1"/>
</dbReference>
<dbReference type="Pfam" id="PF25967">
    <property type="entry name" value="RND-MFP_C"/>
    <property type="match status" value="1"/>
</dbReference>
<feature type="domain" description="Multidrug resistance protein MdtA-like C-terminal permuted SH3" evidence="5">
    <location>
        <begin position="310"/>
        <end position="374"/>
    </location>
</feature>